<proteinExistence type="inferred from homology"/>
<dbReference type="InterPro" id="IPR050252">
    <property type="entry name" value="Beta/Gamma-Crystallin"/>
</dbReference>
<feature type="domain" description="Beta/gamma crystallin 'Greek key'" evidence="3">
    <location>
        <begin position="41"/>
        <end position="83"/>
    </location>
</feature>
<feature type="domain" description="Beta/gamma crystallin 'Greek key'" evidence="3">
    <location>
        <begin position="2"/>
        <end position="40"/>
    </location>
</feature>
<evidence type="ECO:0000259" key="3">
    <source>
        <dbReference type="PROSITE" id="PS50915"/>
    </source>
</evidence>
<dbReference type="GeneTree" id="ENSGT00940000163149"/>
<dbReference type="GO" id="GO:0005212">
    <property type="term" value="F:structural constituent of eye lens"/>
    <property type="evidence" value="ECO:0007669"/>
    <property type="project" value="UniProtKB-KW"/>
</dbReference>
<dbReference type="SMART" id="SM00247">
    <property type="entry name" value="XTALbg"/>
    <property type="match status" value="2"/>
</dbReference>
<dbReference type="GO" id="GO:0002088">
    <property type="term" value="P:lens development in camera-type eye"/>
    <property type="evidence" value="ECO:0007669"/>
    <property type="project" value="TreeGrafter"/>
</dbReference>
<dbReference type="InParanoid" id="A0A3B1IHM3"/>
<dbReference type="Bgee" id="ENSAMXG00000042126">
    <property type="expression patterns" value="Expressed in embryo and 1 other cell type or tissue"/>
</dbReference>
<sequence length="200" mass="24633">MGKIVFYEDRNFMGRSWECSGDCADMSSYMGRCHSFRVMSGCWMFYDQSNYMGHQYCFRRGEYGDYMNMWGCNNWVRSCRMIPWYSGSYRMRMYERDNYMGQMMEMTGDCDNFMSHYNWSHGCMSCHVMDGHWMMYEHPNYMGRMWYFGPGHYRSFRDWGNMRFMSMRRDVVLWTRTLQELQGLGQHEVHEYEAHYEQRY</sequence>
<organism evidence="4 5">
    <name type="scientific">Astyanax mexicanus</name>
    <name type="common">Blind cave fish</name>
    <name type="synonym">Astyanax fasciatus mexicanus</name>
    <dbReference type="NCBI Taxonomy" id="7994"/>
    <lineage>
        <taxon>Eukaryota</taxon>
        <taxon>Metazoa</taxon>
        <taxon>Chordata</taxon>
        <taxon>Craniata</taxon>
        <taxon>Vertebrata</taxon>
        <taxon>Euteleostomi</taxon>
        <taxon>Actinopterygii</taxon>
        <taxon>Neopterygii</taxon>
        <taxon>Teleostei</taxon>
        <taxon>Ostariophysi</taxon>
        <taxon>Characiformes</taxon>
        <taxon>Characoidei</taxon>
        <taxon>Acestrorhamphidae</taxon>
        <taxon>Acestrorhamphinae</taxon>
        <taxon>Astyanax</taxon>
    </lineage>
</organism>
<keyword evidence="5" id="KW-1185">Reference proteome</keyword>
<dbReference type="PROSITE" id="PS50915">
    <property type="entry name" value="CRYSTALLIN_BETA_GAMMA"/>
    <property type="match status" value="3"/>
</dbReference>
<dbReference type="PANTHER" id="PTHR11818">
    <property type="entry name" value="BETA/GAMMA CRYSTALLIN"/>
    <property type="match status" value="1"/>
</dbReference>
<reference evidence="5" key="1">
    <citation type="submission" date="2013-03" db="EMBL/GenBank/DDBJ databases">
        <authorList>
            <person name="Jeffery W."/>
            <person name="Warren W."/>
            <person name="Wilson R.K."/>
        </authorList>
    </citation>
    <scope>NUCLEOTIDE SEQUENCE</scope>
    <source>
        <strain evidence="5">female</strain>
    </source>
</reference>
<feature type="domain" description="Beta/gamma crystallin 'Greek key'" evidence="3">
    <location>
        <begin position="131"/>
        <end position="171"/>
    </location>
</feature>
<comment type="similarity">
    <text evidence="1">Belongs to the beta/gamma-crystallin family.</text>
</comment>
<dbReference type="FunCoup" id="A0A3B1IHM3">
    <property type="interactions" value="20"/>
</dbReference>
<evidence type="ECO:0000256" key="1">
    <source>
        <dbReference type="ARBA" id="ARBA00009646"/>
    </source>
</evidence>
<protein>
    <recommendedName>
        <fullName evidence="3">Beta/gamma crystallin 'Greek key' domain-containing protein</fullName>
    </recommendedName>
</protein>
<accession>A0A3B1IHM3</accession>
<dbReference type="Pfam" id="PF00030">
    <property type="entry name" value="Crystall"/>
    <property type="match status" value="2"/>
</dbReference>
<reference evidence="4" key="4">
    <citation type="submission" date="2025-09" db="UniProtKB">
        <authorList>
            <consortium name="Ensembl"/>
        </authorList>
    </citation>
    <scope>IDENTIFICATION</scope>
</reference>
<evidence type="ECO:0000256" key="2">
    <source>
        <dbReference type="ARBA" id="ARBA00022737"/>
    </source>
</evidence>
<dbReference type="STRING" id="7994.ENSAMXP00000029387"/>
<evidence type="ECO:0000313" key="5">
    <source>
        <dbReference type="Proteomes" id="UP000018467"/>
    </source>
</evidence>
<reference evidence="5" key="2">
    <citation type="journal article" date="2014" name="Nat. Commun.">
        <title>The cavefish genome reveals candidate genes for eye loss.</title>
        <authorList>
            <person name="McGaugh S.E."/>
            <person name="Gross J.B."/>
            <person name="Aken B."/>
            <person name="Blin M."/>
            <person name="Borowsky R."/>
            <person name="Chalopin D."/>
            <person name="Hinaux H."/>
            <person name="Jeffery W.R."/>
            <person name="Keene A."/>
            <person name="Ma L."/>
            <person name="Minx P."/>
            <person name="Murphy D."/>
            <person name="O'Quin K.E."/>
            <person name="Retaux S."/>
            <person name="Rohner N."/>
            <person name="Searle S.M."/>
            <person name="Stahl B.A."/>
            <person name="Tabin C."/>
            <person name="Volff J.N."/>
            <person name="Yoshizawa M."/>
            <person name="Warren W.C."/>
        </authorList>
    </citation>
    <scope>NUCLEOTIDE SEQUENCE [LARGE SCALE GENOMIC DNA]</scope>
    <source>
        <strain evidence="5">female</strain>
    </source>
</reference>
<keyword evidence="2" id="KW-0677">Repeat</keyword>
<dbReference type="SUPFAM" id="SSF49695">
    <property type="entry name" value="gamma-Crystallin-like"/>
    <property type="match status" value="1"/>
</dbReference>
<dbReference type="Gene3D" id="2.60.20.10">
    <property type="entry name" value="Crystallins"/>
    <property type="match status" value="2"/>
</dbReference>
<dbReference type="InterPro" id="IPR001064">
    <property type="entry name" value="Beta/gamma_crystallin"/>
</dbReference>
<dbReference type="AlphaFoldDB" id="A0A3B1IHM3"/>
<evidence type="ECO:0000313" key="4">
    <source>
        <dbReference type="Ensembl" id="ENSAMXP00000029387.1"/>
    </source>
</evidence>
<dbReference type="PRINTS" id="PR01367">
    <property type="entry name" value="BGCRYSTALLIN"/>
</dbReference>
<dbReference type="InterPro" id="IPR011024">
    <property type="entry name" value="G_crystallin-like"/>
</dbReference>
<dbReference type="Ensembl" id="ENSAMXT00000037787.1">
    <property type="protein sequence ID" value="ENSAMXP00000029387.1"/>
    <property type="gene ID" value="ENSAMXG00000042126.1"/>
</dbReference>
<dbReference type="PANTHER" id="PTHR11818:SF62">
    <property type="entry name" value="CRYGM2B PROTEIN-RELATED"/>
    <property type="match status" value="1"/>
</dbReference>
<reference evidence="4" key="3">
    <citation type="submission" date="2025-08" db="UniProtKB">
        <authorList>
            <consortium name="Ensembl"/>
        </authorList>
    </citation>
    <scope>IDENTIFICATION</scope>
</reference>
<dbReference type="Proteomes" id="UP000018467">
    <property type="component" value="Unassembled WGS sequence"/>
</dbReference>
<dbReference type="GO" id="GO:0007601">
    <property type="term" value="P:visual perception"/>
    <property type="evidence" value="ECO:0007669"/>
    <property type="project" value="TreeGrafter"/>
</dbReference>
<name>A0A3B1IHM3_ASTMX</name>